<dbReference type="Proteomes" id="UP000019375">
    <property type="component" value="Unassembled WGS sequence"/>
</dbReference>
<feature type="binding site" evidence="2">
    <location>
        <position position="160"/>
    </location>
    <ligand>
        <name>substrate</name>
    </ligand>
</feature>
<feature type="binding site" evidence="2">
    <location>
        <position position="285"/>
    </location>
    <ligand>
        <name>substrate</name>
    </ligand>
</feature>
<feature type="region of interest" description="Disordered" evidence="3">
    <location>
        <begin position="55"/>
        <end position="74"/>
    </location>
</feature>
<dbReference type="GO" id="GO:0005524">
    <property type="term" value="F:ATP binding"/>
    <property type="evidence" value="ECO:0007669"/>
    <property type="project" value="InterPro"/>
</dbReference>
<dbReference type="InterPro" id="IPR045759">
    <property type="entry name" value="Ap4A_phos1/2_N"/>
</dbReference>
<sequence>MSTTKMFPENLPQLISDKYASALQNGDLHYTETSTNKTKDAKSGMPYVVSYAPSLQMKPERGEQPERNPFAEPEPELTVLDDVADDDYRLLLNKFPIVSEHSLLVTKEVKDQQSPLSPKELLMSYKLLERLDDEDEGIRHMVFYNSGPSSGSSQDHKHLQVLRLPPNFTSLQDKLCGGKEHFLPNHKVEPLQSDKVTFAHFVVPLPESEDVNEDLLAMTYVSLLQRTLSFFQDWLNEKPELQDNKGYNVLLTKKWMCLVPRSSAKAKSLDIGFNSTGYAGLILVKNEETFKKIQEDTHLIEQSLLECGFPNTAGQKSTQYQY</sequence>
<evidence type="ECO:0000256" key="2">
    <source>
        <dbReference type="PIRSR" id="PIRSR000846-2"/>
    </source>
</evidence>
<feature type="binding site" evidence="2">
    <location>
        <begin position="151"/>
        <end position="154"/>
    </location>
    <ligand>
        <name>substrate</name>
    </ligand>
</feature>
<evidence type="ECO:0000313" key="6">
    <source>
        <dbReference type="EMBL" id="CDF91843.1"/>
    </source>
</evidence>
<dbReference type="SUPFAM" id="SSF54197">
    <property type="entry name" value="HIT-like"/>
    <property type="match status" value="1"/>
</dbReference>
<feature type="binding site" evidence="2">
    <location>
        <position position="281"/>
    </location>
    <ligand>
        <name>substrate</name>
    </ligand>
</feature>
<keyword evidence="7" id="KW-1185">Reference proteome</keyword>
<dbReference type="PANTHER" id="PTHR38420">
    <property type="entry name" value="AP-4-A PHOSPHORYLASE II"/>
    <property type="match status" value="1"/>
</dbReference>
<evidence type="ECO:0000259" key="4">
    <source>
        <dbReference type="Pfam" id="PF09830"/>
    </source>
</evidence>
<evidence type="ECO:0000256" key="1">
    <source>
        <dbReference type="PIRSR" id="PIRSR000846-1"/>
    </source>
</evidence>
<evidence type="ECO:0000259" key="5">
    <source>
        <dbReference type="Pfam" id="PF19327"/>
    </source>
</evidence>
<name>A0A8J2TBJ4_ZYGB2</name>
<dbReference type="AlphaFoldDB" id="A0A8J2TBJ4"/>
<dbReference type="Pfam" id="PF19327">
    <property type="entry name" value="Ap4A_phos_N"/>
    <property type="match status" value="1"/>
</dbReference>
<dbReference type="PIRSF" id="PIRSF000846">
    <property type="entry name" value="ATP_adenylyltr"/>
    <property type="match status" value="1"/>
</dbReference>
<evidence type="ECO:0000256" key="3">
    <source>
        <dbReference type="SAM" id="MobiDB-lite"/>
    </source>
</evidence>
<dbReference type="GO" id="GO:0009117">
    <property type="term" value="P:nucleotide metabolic process"/>
    <property type="evidence" value="ECO:0007669"/>
    <property type="project" value="InterPro"/>
</dbReference>
<dbReference type="Pfam" id="PF09830">
    <property type="entry name" value="ATP_transf"/>
    <property type="match status" value="1"/>
</dbReference>
<dbReference type="OrthoDB" id="10267950at2759"/>
<evidence type="ECO:0000313" key="7">
    <source>
        <dbReference type="Proteomes" id="UP000019375"/>
    </source>
</evidence>
<dbReference type="GO" id="GO:0003877">
    <property type="term" value="F:ATP:ADP adenylyltransferase activity"/>
    <property type="evidence" value="ECO:0007669"/>
    <property type="project" value="InterPro"/>
</dbReference>
<proteinExistence type="predicted"/>
<gene>
    <name evidence="6" type="ORF">BN860_02454g</name>
</gene>
<reference evidence="7" key="1">
    <citation type="journal article" date="2013" name="Genome Announc.">
        <title>Genome sequence of the food spoilage yeast Zygosaccharomyces bailii CLIB 213(T).</title>
        <authorList>
            <person name="Galeote V."/>
            <person name="Bigey F."/>
            <person name="Devillers H."/>
            <person name="Neuveglise C."/>
            <person name="Dequin S."/>
        </authorList>
    </citation>
    <scope>NUCLEOTIDE SEQUENCE [LARGE SCALE GENOMIC DNA]</scope>
    <source>
        <strain evidence="7">CLIB 213 / ATCC 58445 / CBS 680 / CCRC 21525 / NBRC 1098 / NCYC 1416 / NRRL Y-2227</strain>
    </source>
</reference>
<feature type="domain" description="ATP adenylyltransferase C-terminal" evidence="4">
    <location>
        <begin position="195"/>
        <end position="310"/>
    </location>
</feature>
<dbReference type="Gene3D" id="3.30.428.70">
    <property type="match status" value="1"/>
</dbReference>
<dbReference type="InterPro" id="IPR043171">
    <property type="entry name" value="Ap4A_phos1/2-like"/>
</dbReference>
<accession>A0A8J2TBJ4</accession>
<protein>
    <submittedName>
        <fullName evidence="6">ZYBA0S14-02454g1_1</fullName>
    </submittedName>
</protein>
<dbReference type="PANTHER" id="PTHR38420:SF1">
    <property type="entry name" value="PUTATIVE (AFU_ORTHOLOGUE AFUA_5G14690)-RELATED"/>
    <property type="match status" value="1"/>
</dbReference>
<feature type="binding site" evidence="2">
    <location>
        <begin position="274"/>
        <end position="276"/>
    </location>
    <ligand>
        <name>substrate</name>
    </ligand>
</feature>
<feature type="domain" description="Ap4A phosphorylase 1/2 N-terminal" evidence="5">
    <location>
        <begin position="4"/>
        <end position="165"/>
    </location>
</feature>
<feature type="active site" description="Nucleophile" evidence="1">
    <location>
        <position position="158"/>
    </location>
</feature>
<dbReference type="InterPro" id="IPR009163">
    <property type="entry name" value="Ap4A_phos1/2"/>
</dbReference>
<feature type="binding site" evidence="2">
    <location>
        <position position="58"/>
    </location>
    <ligand>
        <name>substrate</name>
    </ligand>
</feature>
<dbReference type="EMBL" id="HG316467">
    <property type="protein sequence ID" value="CDF91843.1"/>
    <property type="molecule type" value="Genomic_DNA"/>
</dbReference>
<dbReference type="InterPro" id="IPR036265">
    <property type="entry name" value="HIT-like_sf"/>
</dbReference>
<feature type="binding site" evidence="2">
    <location>
        <begin position="93"/>
        <end position="94"/>
    </location>
    <ligand>
        <name>substrate</name>
    </ligand>
</feature>
<organism evidence="6 7">
    <name type="scientific">Zygosaccharomyces bailii (strain CLIB 213 / ATCC 58445 / CBS 680 / BCRC 21525 / NBRC 1098 / NCYC 1416 / NRRL Y-2227)</name>
    <dbReference type="NCBI Taxonomy" id="1333698"/>
    <lineage>
        <taxon>Eukaryota</taxon>
        <taxon>Fungi</taxon>
        <taxon>Dikarya</taxon>
        <taxon>Ascomycota</taxon>
        <taxon>Saccharomycotina</taxon>
        <taxon>Saccharomycetes</taxon>
        <taxon>Saccharomycetales</taxon>
        <taxon>Saccharomycetaceae</taxon>
        <taxon>Zygosaccharomyces</taxon>
    </lineage>
</organism>
<feature type="binding site" evidence="2">
    <location>
        <position position="145"/>
    </location>
    <ligand>
        <name>substrate</name>
    </ligand>
</feature>
<dbReference type="InterPro" id="IPR019200">
    <property type="entry name" value="ATP_adenylylTrfase_C"/>
</dbReference>